<keyword evidence="9" id="KW-0256">Endoplasmic reticulum</keyword>
<comment type="similarity">
    <text evidence="3">Belongs to the glycosyltransferase group 1 family. Glycosyltransferase 4 subfamily.</text>
</comment>
<feature type="domain" description="ALG11 mannosyltransferase N-terminal" evidence="16">
    <location>
        <begin position="2"/>
        <end position="184"/>
    </location>
</feature>
<evidence type="ECO:0000256" key="12">
    <source>
        <dbReference type="ARBA" id="ARBA00032517"/>
    </source>
</evidence>
<evidence type="ECO:0000313" key="17">
    <source>
        <dbReference type="EMBL" id="KII73456.1"/>
    </source>
</evidence>
<comment type="caution">
    <text evidence="17">The sequence shown here is derived from an EMBL/GenBank/DDBJ whole genome shotgun (WGS) entry which is preliminary data.</text>
</comment>
<evidence type="ECO:0000256" key="4">
    <source>
        <dbReference type="ARBA" id="ARBA00012645"/>
    </source>
</evidence>
<feature type="domain" description="Glycosyl transferase family 1" evidence="15">
    <location>
        <begin position="215"/>
        <end position="386"/>
    </location>
</feature>
<comment type="subcellular location">
    <subcellularLocation>
        <location evidence="1">Endoplasmic reticulum membrane</location>
        <topology evidence="1">Single-pass membrane protein</topology>
    </subcellularLocation>
</comment>
<evidence type="ECO:0000256" key="10">
    <source>
        <dbReference type="ARBA" id="ARBA00022989"/>
    </source>
</evidence>
<dbReference type="OrthoDB" id="2276068at2759"/>
<name>A0A0C2N1F3_THEKT</name>
<comment type="function">
    <text evidence="14">GDP-Man:Man(3)GlcNAc(2)-PP-Dol alpha-1,2-mannosyltransferase that operates in the biosynthetic pathway of dolichol-linked oligosaccharides, the glycan precursors employed in protein asparagine (N)-glycosylation. The assembly of dolichol-linked oligosaccharides begins on the cytosolic side of the endoplasmic reticulum membrane and finishes in its lumen. The sequential addition of sugars to dolichol pyrophosphate produces dolichol-linked oligosaccharides containing fourteen sugars, including two GlcNAcs, nine mannoses and three glucoses. Once assembled, the oligosaccharide is transferred from the lipid to nascent proteins by oligosaccharyltransferases. Catalyzes, on the cytoplasmic face of the endoplasmic reticulum, the addition of the fourth and fifth mannose residues to the dolichol-linked oligosaccharide chain, to produce Man(5)GlcNAc(2)-PP-dolichol core oligosaccharide. Man(5)GlcNAc(2)-PP-dolichol is a substrate for ALG3, the following enzyme in the biosynthetic pathway.</text>
</comment>
<dbReference type="GO" id="GO:0005789">
    <property type="term" value="C:endoplasmic reticulum membrane"/>
    <property type="evidence" value="ECO:0007669"/>
    <property type="project" value="UniProtKB-SubCell"/>
</dbReference>
<evidence type="ECO:0000256" key="1">
    <source>
        <dbReference type="ARBA" id="ARBA00004389"/>
    </source>
</evidence>
<evidence type="ECO:0000256" key="3">
    <source>
        <dbReference type="ARBA" id="ARBA00009481"/>
    </source>
</evidence>
<evidence type="ECO:0000256" key="13">
    <source>
        <dbReference type="ARBA" id="ARBA00045065"/>
    </source>
</evidence>
<dbReference type="EC" id="2.4.1.131" evidence="4"/>
<keyword evidence="7 17" id="KW-0808">Transferase</keyword>
<dbReference type="PANTHER" id="PTHR45919">
    <property type="entry name" value="GDP-MAN:MAN(3)GLCNAC(2)-PP-DOL ALPHA-1,2-MANNOSYLTRANSFERASE"/>
    <property type="match status" value="1"/>
</dbReference>
<comment type="catalytic activity">
    <reaction evidence="13">
        <text>an alpha-D-Man-(1-&gt;3)-[alpha-D-Man-(1-&gt;6)]-beta-D-Man-(1-&gt;4)-beta-D-GlcNAc-(1-&gt;4)-alpha-D-GlcNAc-diphospho-di-trans,poly-cis-dolichol + 2 GDP-alpha-D-mannose = an alpha-D-Man-(1-&gt;2)-alpha-D-Man-(1-&gt;2)-alpha-D-Man-(1-&gt;3)-[alpha-D-Man-(1-&gt;6)]-beta-D-Man-(1-&gt;4)-beta-D-GlcNAc-(1-&gt;4)-alpha-D-GlcNAc-diphospho-di-trans,poly-cis-dolichol + 2 GDP + 2 H(+)</text>
        <dbReference type="Rhea" id="RHEA:29523"/>
        <dbReference type="Rhea" id="RHEA-COMP:19515"/>
        <dbReference type="Rhea" id="RHEA-COMP:19516"/>
        <dbReference type="ChEBI" id="CHEBI:15378"/>
        <dbReference type="ChEBI" id="CHEBI:57527"/>
        <dbReference type="ChEBI" id="CHEBI:58189"/>
        <dbReference type="ChEBI" id="CHEBI:132511"/>
        <dbReference type="ChEBI" id="CHEBI:132515"/>
        <dbReference type="EC" id="2.4.1.131"/>
    </reaction>
    <physiologicalReaction direction="left-to-right" evidence="13">
        <dbReference type="Rhea" id="RHEA:29524"/>
    </physiologicalReaction>
</comment>
<keyword evidence="8" id="KW-0812">Transmembrane</keyword>
<keyword evidence="10" id="KW-1133">Transmembrane helix</keyword>
<dbReference type="OMA" id="ARLYGWV"/>
<keyword evidence="11" id="KW-0472">Membrane</keyword>
<evidence type="ECO:0000256" key="9">
    <source>
        <dbReference type="ARBA" id="ARBA00022824"/>
    </source>
</evidence>
<dbReference type="InterPro" id="IPR001296">
    <property type="entry name" value="Glyco_trans_1"/>
</dbReference>
<evidence type="ECO:0000259" key="16">
    <source>
        <dbReference type="Pfam" id="PF15924"/>
    </source>
</evidence>
<dbReference type="Gene3D" id="3.40.50.2000">
    <property type="entry name" value="Glycogen Phosphorylase B"/>
    <property type="match status" value="1"/>
</dbReference>
<evidence type="ECO:0000256" key="14">
    <source>
        <dbReference type="ARBA" id="ARBA00045128"/>
    </source>
</evidence>
<comment type="pathway">
    <text evidence="2">Protein modification; protein glycosylation.</text>
</comment>
<keyword evidence="18" id="KW-1185">Reference proteome</keyword>
<dbReference type="AlphaFoldDB" id="A0A0C2N1F3"/>
<evidence type="ECO:0000256" key="6">
    <source>
        <dbReference type="ARBA" id="ARBA00022676"/>
    </source>
</evidence>
<accession>A0A0C2N1F3</accession>
<evidence type="ECO:0000259" key="15">
    <source>
        <dbReference type="Pfam" id="PF00534"/>
    </source>
</evidence>
<dbReference type="Proteomes" id="UP000031668">
    <property type="component" value="Unassembled WGS sequence"/>
</dbReference>
<gene>
    <name evidence="17" type="ORF">RF11_10332</name>
</gene>
<evidence type="ECO:0000256" key="7">
    <source>
        <dbReference type="ARBA" id="ARBA00022679"/>
    </source>
</evidence>
<evidence type="ECO:0000256" key="8">
    <source>
        <dbReference type="ARBA" id="ARBA00022692"/>
    </source>
</evidence>
<sequence length="411" mass="46884">MVAQIQKEVKNAKLQIFTCDKTTPALIIKKANDRFGINLSLDIEFIVLEGKEWILPQTWKHFTLFGQSFGSIVLGFRASRFSIPDILIDTTGFVFFGVVMKLMGSSRVGAYVHYPTISIDMITRVKTGQPMYNNAKLITHSKLLTTLKILYYKIFATWYRFGGLFVDFTAVNSRWTNAHIRSLWGKNDENSMIIYPPCSPHNFSPGSGQVMAVTDRQPAILSISQFRPEKEHKKQVDIMEKLLQNLSDHSKSQRFKLILAGSIRSDEDLKYLESIQKYTTKKGLSDVVDFKINLDFKDLKQLYSKSLIGLHTMNQEHFGIGIVEMMAAGLVMVAHRSGGPESDIVVDFEDKPVGFLAATTDEYVDVISRVFRMEDKELTMLRENAIRSVLQRFSDKSFYDNIAIFIERLVL</sequence>
<reference evidence="17 18" key="1">
    <citation type="journal article" date="2014" name="Genome Biol. Evol.">
        <title>The genome of the myxosporean Thelohanellus kitauei shows adaptations to nutrient acquisition within its fish host.</title>
        <authorList>
            <person name="Yang Y."/>
            <person name="Xiong J."/>
            <person name="Zhou Z."/>
            <person name="Huo F."/>
            <person name="Miao W."/>
            <person name="Ran C."/>
            <person name="Liu Y."/>
            <person name="Zhang J."/>
            <person name="Feng J."/>
            <person name="Wang M."/>
            <person name="Wang M."/>
            <person name="Wang L."/>
            <person name="Yao B."/>
        </authorList>
    </citation>
    <scope>NUCLEOTIDE SEQUENCE [LARGE SCALE GENOMIC DNA]</scope>
    <source>
        <strain evidence="17">Wuqing</strain>
    </source>
</reference>
<dbReference type="PANTHER" id="PTHR45919:SF1">
    <property type="entry name" value="GDP-MAN:MAN(3)GLCNAC(2)-PP-DOL ALPHA-1,2-MANNOSYLTRANSFERASE"/>
    <property type="match status" value="1"/>
</dbReference>
<evidence type="ECO:0000256" key="2">
    <source>
        <dbReference type="ARBA" id="ARBA00004922"/>
    </source>
</evidence>
<organism evidence="17 18">
    <name type="scientific">Thelohanellus kitauei</name>
    <name type="common">Myxosporean</name>
    <dbReference type="NCBI Taxonomy" id="669202"/>
    <lineage>
        <taxon>Eukaryota</taxon>
        <taxon>Metazoa</taxon>
        <taxon>Cnidaria</taxon>
        <taxon>Myxozoa</taxon>
        <taxon>Myxosporea</taxon>
        <taxon>Bivalvulida</taxon>
        <taxon>Platysporina</taxon>
        <taxon>Myxobolidae</taxon>
        <taxon>Thelohanellus</taxon>
    </lineage>
</organism>
<dbReference type="SUPFAM" id="SSF53756">
    <property type="entry name" value="UDP-Glycosyltransferase/glycogen phosphorylase"/>
    <property type="match status" value="1"/>
</dbReference>
<evidence type="ECO:0000313" key="18">
    <source>
        <dbReference type="Proteomes" id="UP000031668"/>
    </source>
</evidence>
<dbReference type="Pfam" id="PF15924">
    <property type="entry name" value="ALG11_N"/>
    <property type="match status" value="1"/>
</dbReference>
<dbReference type="GO" id="GO:0004377">
    <property type="term" value="F:GDP-Man:Man(3)GlcNAc(2)-PP-Dol alpha-1,2-mannosyltransferase activity"/>
    <property type="evidence" value="ECO:0007669"/>
    <property type="project" value="UniProtKB-EC"/>
</dbReference>
<dbReference type="Pfam" id="PF00534">
    <property type="entry name" value="Glycos_transf_1"/>
    <property type="match status" value="1"/>
</dbReference>
<proteinExistence type="inferred from homology"/>
<evidence type="ECO:0000256" key="5">
    <source>
        <dbReference type="ARBA" id="ARBA00022018"/>
    </source>
</evidence>
<dbReference type="InterPro" id="IPR038013">
    <property type="entry name" value="ALG11"/>
</dbReference>
<keyword evidence="6 17" id="KW-0328">Glycosyltransferase</keyword>
<dbReference type="EMBL" id="JWZT01000829">
    <property type="protein sequence ID" value="KII73456.1"/>
    <property type="molecule type" value="Genomic_DNA"/>
</dbReference>
<dbReference type="GO" id="GO:0006487">
    <property type="term" value="P:protein N-linked glycosylation"/>
    <property type="evidence" value="ECO:0007669"/>
    <property type="project" value="TreeGrafter"/>
</dbReference>
<protein>
    <recommendedName>
        <fullName evidence="5">GDP-Man:Man(3)GlcNAc(2)-PP-Dol alpha-1,2-mannosyltransferase</fullName>
        <ecNumber evidence="4">2.4.1.131</ecNumber>
    </recommendedName>
    <alternativeName>
        <fullName evidence="12">Asparagine-linked glycosylation protein 11 homolog</fullName>
    </alternativeName>
</protein>
<evidence type="ECO:0000256" key="11">
    <source>
        <dbReference type="ARBA" id="ARBA00023136"/>
    </source>
</evidence>
<dbReference type="InterPro" id="IPR031814">
    <property type="entry name" value="ALG11_N"/>
</dbReference>